<protein>
    <submittedName>
        <fullName evidence="2">Uncharacterized protein</fullName>
    </submittedName>
</protein>
<organism evidence="2 3">
    <name type="scientific">Candidatus Nitrosoglobus terrae</name>
    <dbReference type="NCBI Taxonomy" id="1630141"/>
    <lineage>
        <taxon>Bacteria</taxon>
        <taxon>Pseudomonadati</taxon>
        <taxon>Pseudomonadota</taxon>
        <taxon>Gammaproteobacteria</taxon>
        <taxon>Chromatiales</taxon>
        <taxon>Chromatiaceae</taxon>
        <taxon>Candidatus Nitrosoglobus</taxon>
    </lineage>
</organism>
<keyword evidence="1" id="KW-0732">Signal</keyword>
<evidence type="ECO:0000313" key="2">
    <source>
        <dbReference type="EMBL" id="BAW80140.1"/>
    </source>
</evidence>
<dbReference type="Proteomes" id="UP000243679">
    <property type="component" value="Chromosome"/>
</dbReference>
<dbReference type="EMBL" id="AP014836">
    <property type="protein sequence ID" value="BAW80140.1"/>
    <property type="molecule type" value="Genomic_DNA"/>
</dbReference>
<feature type="chain" id="PRO_5012907936" evidence="1">
    <location>
        <begin position="20"/>
        <end position="127"/>
    </location>
</feature>
<evidence type="ECO:0000313" key="3">
    <source>
        <dbReference type="Proteomes" id="UP000243679"/>
    </source>
</evidence>
<dbReference type="OrthoDB" id="6399142at2"/>
<keyword evidence="3" id="KW-1185">Reference proteome</keyword>
<feature type="signal peptide" evidence="1">
    <location>
        <begin position="1"/>
        <end position="19"/>
    </location>
</feature>
<accession>A0A1Q2SLZ4</accession>
<gene>
    <name evidence="2" type="ORF">TAO_0770</name>
</gene>
<dbReference type="AlphaFoldDB" id="A0A1Q2SLZ4"/>
<proteinExistence type="predicted"/>
<name>A0A1Q2SLZ4_9GAMM</name>
<dbReference type="RefSeq" id="WP_096526720.1">
    <property type="nucleotide sequence ID" value="NZ_AP014836.1"/>
</dbReference>
<sequence>MKYLLTAITLLVISNTSLAISIDLGTAGNYTLLATGSGGWYGDLNLGSGANIEGNVGAHNSLELGASATVSGDASYGNLSLGANASINGSSTQEGASFWDNLHSDLRSISDQAYSYTGIDKGYIGTS</sequence>
<dbReference type="KEGG" id="ntt:TAO_0770"/>
<evidence type="ECO:0000256" key="1">
    <source>
        <dbReference type="SAM" id="SignalP"/>
    </source>
</evidence>
<reference evidence="2 3" key="1">
    <citation type="journal article" date="2017" name="ISME J.">
        <title>An acid-tolerant ammonia-oxidizing ?-proteobacterium from soil.</title>
        <authorList>
            <person name="Hayatsu M."/>
            <person name="Tago K."/>
            <person name="Uchiyama I."/>
            <person name="Toyoda A."/>
            <person name="Wang Y."/>
            <person name="Shimomura Y."/>
            <person name="Okubo T."/>
            <person name="Kurisu F."/>
            <person name="Hirono Y."/>
            <person name="Nonaka K."/>
            <person name="Akiyama H."/>
            <person name="Itoh T."/>
            <person name="Takami H."/>
        </authorList>
    </citation>
    <scope>NUCLEOTIDE SEQUENCE [LARGE SCALE GENOMIC DNA]</scope>
    <source>
        <strain evidence="2 3">TAO100</strain>
    </source>
</reference>